<dbReference type="InterPro" id="IPR036271">
    <property type="entry name" value="Tet_transcr_reg_TetR-rel_C_sf"/>
</dbReference>
<keyword evidence="8" id="KW-1185">Reference proteome</keyword>
<dbReference type="PANTHER" id="PTHR30055">
    <property type="entry name" value="HTH-TYPE TRANSCRIPTIONAL REGULATOR RUTR"/>
    <property type="match status" value="1"/>
</dbReference>
<gene>
    <name evidence="7" type="ORF">MMF98_15535</name>
</gene>
<keyword evidence="3 5" id="KW-0238">DNA-binding</keyword>
<dbReference type="InterPro" id="IPR009057">
    <property type="entry name" value="Homeodomain-like_sf"/>
</dbReference>
<keyword evidence="4" id="KW-0804">Transcription</keyword>
<dbReference type="PANTHER" id="PTHR30055:SF240">
    <property type="entry name" value="HTH-TYPE TRANSCRIPTIONAL REGULATOR ACRR"/>
    <property type="match status" value="1"/>
</dbReference>
<keyword evidence="2" id="KW-0805">Transcription regulation</keyword>
<dbReference type="InterPro" id="IPR001647">
    <property type="entry name" value="HTH_TetR"/>
</dbReference>
<organism evidence="7 8">
    <name type="scientific">Variovorax terrae</name>
    <dbReference type="NCBI Taxonomy" id="2923278"/>
    <lineage>
        <taxon>Bacteria</taxon>
        <taxon>Pseudomonadati</taxon>
        <taxon>Pseudomonadota</taxon>
        <taxon>Betaproteobacteria</taxon>
        <taxon>Burkholderiales</taxon>
        <taxon>Comamonadaceae</taxon>
        <taxon>Variovorax</taxon>
    </lineage>
</organism>
<dbReference type="InterPro" id="IPR050109">
    <property type="entry name" value="HTH-type_TetR-like_transc_reg"/>
</dbReference>
<accession>A0A9X2ARX7</accession>
<evidence type="ECO:0000313" key="8">
    <source>
        <dbReference type="Proteomes" id="UP001139447"/>
    </source>
</evidence>
<evidence type="ECO:0000256" key="5">
    <source>
        <dbReference type="PROSITE-ProRule" id="PRU00335"/>
    </source>
</evidence>
<keyword evidence="1" id="KW-0678">Repressor</keyword>
<dbReference type="PROSITE" id="PS50977">
    <property type="entry name" value="HTH_TETR_2"/>
    <property type="match status" value="1"/>
</dbReference>
<dbReference type="GO" id="GO:0000976">
    <property type="term" value="F:transcription cis-regulatory region binding"/>
    <property type="evidence" value="ECO:0007669"/>
    <property type="project" value="TreeGrafter"/>
</dbReference>
<feature type="DNA-binding region" description="H-T-H motif" evidence="5">
    <location>
        <begin position="33"/>
        <end position="52"/>
    </location>
</feature>
<dbReference type="AlphaFoldDB" id="A0A9X2ARX7"/>
<dbReference type="RefSeq" id="WP_243307521.1">
    <property type="nucleotide sequence ID" value="NZ_JALGBI010000002.1"/>
</dbReference>
<dbReference type="EMBL" id="JALGBI010000002">
    <property type="protein sequence ID" value="MCJ0764631.1"/>
    <property type="molecule type" value="Genomic_DNA"/>
</dbReference>
<dbReference type="SUPFAM" id="SSF48498">
    <property type="entry name" value="Tetracyclin repressor-like, C-terminal domain"/>
    <property type="match status" value="1"/>
</dbReference>
<evidence type="ECO:0000259" key="6">
    <source>
        <dbReference type="PROSITE" id="PS50977"/>
    </source>
</evidence>
<evidence type="ECO:0000256" key="1">
    <source>
        <dbReference type="ARBA" id="ARBA00022491"/>
    </source>
</evidence>
<dbReference type="SUPFAM" id="SSF46689">
    <property type="entry name" value="Homeodomain-like"/>
    <property type="match status" value="1"/>
</dbReference>
<proteinExistence type="predicted"/>
<dbReference type="Proteomes" id="UP001139447">
    <property type="component" value="Unassembled WGS sequence"/>
</dbReference>
<dbReference type="PRINTS" id="PR00455">
    <property type="entry name" value="HTHTETR"/>
</dbReference>
<reference evidence="7" key="1">
    <citation type="submission" date="2022-03" db="EMBL/GenBank/DDBJ databases">
        <authorList>
            <person name="Woo C.Y."/>
        </authorList>
    </citation>
    <scope>NUCLEOTIDE SEQUENCE</scope>
    <source>
        <strain evidence="7">CYS-02</strain>
    </source>
</reference>
<dbReference type="Pfam" id="PF00440">
    <property type="entry name" value="TetR_N"/>
    <property type="match status" value="1"/>
</dbReference>
<sequence>MVRRTKEDALATRNSLLDSAEILFQAHGVSRTSLNDIAQAAGTTRGAIYWHFKDKADLFNAMMERVTLPMEDALLKVDDGIAADPVKHMRAAMLHALHKTAHDEQTRRVFEVATHKVEYVDELSAVRERHLSVRNECLTRVAQDLRAAARQRGHRLPIPAPAAAHGLHALIDGLIQNWLLDPQAFDLVATGRKVFDTYLSGLGLAGDPQPAAADEG</sequence>
<protein>
    <submittedName>
        <fullName evidence="7">TetR family transcriptional regulator</fullName>
    </submittedName>
</protein>
<name>A0A9X2ARX7_9BURK</name>
<evidence type="ECO:0000256" key="2">
    <source>
        <dbReference type="ARBA" id="ARBA00023015"/>
    </source>
</evidence>
<evidence type="ECO:0000313" key="7">
    <source>
        <dbReference type="EMBL" id="MCJ0764631.1"/>
    </source>
</evidence>
<evidence type="ECO:0000256" key="3">
    <source>
        <dbReference type="ARBA" id="ARBA00023125"/>
    </source>
</evidence>
<dbReference type="Pfam" id="PF08361">
    <property type="entry name" value="TetR_C_2"/>
    <property type="match status" value="1"/>
</dbReference>
<feature type="domain" description="HTH tetR-type" evidence="6">
    <location>
        <begin position="10"/>
        <end position="70"/>
    </location>
</feature>
<dbReference type="InterPro" id="IPR013572">
    <property type="entry name" value="Tscrpt_reg_MAATS_C"/>
</dbReference>
<evidence type="ECO:0000256" key="4">
    <source>
        <dbReference type="ARBA" id="ARBA00023163"/>
    </source>
</evidence>
<comment type="caution">
    <text evidence="7">The sequence shown here is derived from an EMBL/GenBank/DDBJ whole genome shotgun (WGS) entry which is preliminary data.</text>
</comment>
<dbReference type="Gene3D" id="1.10.357.10">
    <property type="entry name" value="Tetracycline Repressor, domain 2"/>
    <property type="match status" value="1"/>
</dbReference>
<dbReference type="GO" id="GO:0003700">
    <property type="term" value="F:DNA-binding transcription factor activity"/>
    <property type="evidence" value="ECO:0007669"/>
    <property type="project" value="TreeGrafter"/>
</dbReference>